<dbReference type="OrthoDB" id="8100812at2"/>
<proteinExistence type="predicted"/>
<dbReference type="AlphaFoldDB" id="A0A5C5CEB9"/>
<dbReference type="Proteomes" id="UP000553980">
    <property type="component" value="Unassembled WGS sequence"/>
</dbReference>
<reference evidence="2 3" key="1">
    <citation type="journal article" date="2011" name="Int. J. Syst. Evol. Microbiol.">
        <title>Ochrobactrum pecoris sp. nov., isolated from farm animals.</title>
        <authorList>
            <person name="Kampfer P."/>
            <person name="Huber B."/>
            <person name="Busse H.J."/>
            <person name="Scholz H.C."/>
            <person name="Tomaso H."/>
            <person name="Hotzel H."/>
            <person name="Melzer F."/>
        </authorList>
    </citation>
    <scope>NUCLEOTIDE SEQUENCE [LARGE SCALE GENOMIC DNA]</scope>
    <source>
        <strain evidence="2 3">08RB2639</strain>
    </source>
</reference>
<dbReference type="RefSeq" id="WP_029924523.1">
    <property type="nucleotide sequence ID" value="NZ_JACIEX010000005.1"/>
</dbReference>
<dbReference type="EMBL" id="JACIEX010000005">
    <property type="protein sequence ID" value="MBB4094086.1"/>
    <property type="molecule type" value="Genomic_DNA"/>
</dbReference>
<organism evidence="2 3">
    <name type="scientific">Brucella pecoris</name>
    <dbReference type="NCBI Taxonomy" id="867683"/>
    <lineage>
        <taxon>Bacteria</taxon>
        <taxon>Pseudomonadati</taxon>
        <taxon>Pseudomonadota</taxon>
        <taxon>Alphaproteobacteria</taxon>
        <taxon>Hyphomicrobiales</taxon>
        <taxon>Brucellaceae</taxon>
        <taxon>Brucella/Ochrobactrum group</taxon>
        <taxon>Brucella</taxon>
    </lineage>
</organism>
<reference evidence="1 4" key="3">
    <citation type="submission" date="2020-08" db="EMBL/GenBank/DDBJ databases">
        <title>Genomic Encyclopedia of Type Strains, Phase IV (KMG-IV): sequencing the most valuable type-strain genomes for metagenomic binning, comparative biology and taxonomic classification.</title>
        <authorList>
            <person name="Goeker M."/>
        </authorList>
    </citation>
    <scope>NUCLEOTIDE SEQUENCE [LARGE SCALE GENOMIC DNA]</scope>
    <source>
        <strain evidence="1 4">DSM 23868</strain>
    </source>
</reference>
<dbReference type="EMBL" id="VEWK01000013">
    <property type="protein sequence ID" value="TNV09458.1"/>
    <property type="molecule type" value="Genomic_DNA"/>
</dbReference>
<reference evidence="2" key="2">
    <citation type="submission" date="2019-06" db="EMBL/GenBank/DDBJ databases">
        <authorList>
            <person name="Hu M."/>
        </authorList>
    </citation>
    <scope>NUCLEOTIDE SEQUENCE</scope>
    <source>
        <strain evidence="2">08RB2639</strain>
    </source>
</reference>
<evidence type="ECO:0000313" key="4">
    <source>
        <dbReference type="Proteomes" id="UP000553980"/>
    </source>
</evidence>
<evidence type="ECO:0000313" key="3">
    <source>
        <dbReference type="Proteomes" id="UP000313390"/>
    </source>
</evidence>
<name>A0A5C5CEB9_9HYPH</name>
<evidence type="ECO:0000313" key="2">
    <source>
        <dbReference type="EMBL" id="TNV09458.1"/>
    </source>
</evidence>
<dbReference type="Proteomes" id="UP000313390">
    <property type="component" value="Unassembled WGS sequence"/>
</dbReference>
<sequence length="61" mass="6443">MIVSKHPDGGYCVMNGASIVAGPFETNSDAWRALDRLEGDPINPAEKKSEWIASKIIGGAA</sequence>
<protein>
    <submittedName>
        <fullName evidence="2">Uncharacterized protein</fullName>
    </submittedName>
</protein>
<accession>A0A5C5CEB9</accession>
<evidence type="ECO:0000313" key="1">
    <source>
        <dbReference type="EMBL" id="MBB4094086.1"/>
    </source>
</evidence>
<gene>
    <name evidence="2" type="ORF">FIB18_20575</name>
    <name evidence="1" type="ORF">GGQ79_002605</name>
</gene>
<comment type="caution">
    <text evidence="2">The sequence shown here is derived from an EMBL/GenBank/DDBJ whole genome shotgun (WGS) entry which is preliminary data.</text>
</comment>
<keyword evidence="4" id="KW-1185">Reference proteome</keyword>